<sequence length="126" mass="14442">MSRWEQWEMESKIREVLQAVESDRGESHHFGRPLYTAYQIAIAIGKRYPDFLEQIEMEIGGEGAESSLARYIAQRLSVRIKDGRIADIEGFLLAADHVKEIDFIDPSREEIEANITSDVSLFRLKG</sequence>
<keyword evidence="2" id="KW-1185">Reference proteome</keyword>
<protein>
    <submittedName>
        <fullName evidence="1">Uncharacterized protein</fullName>
    </submittedName>
</protein>
<evidence type="ECO:0000313" key="2">
    <source>
        <dbReference type="Proteomes" id="UP001596500"/>
    </source>
</evidence>
<name>A0ABW2RFC2_9BACL</name>
<dbReference type="RefSeq" id="WP_379862846.1">
    <property type="nucleotide sequence ID" value="NZ_JBHTBW010000003.1"/>
</dbReference>
<accession>A0ABW2RFC2</accession>
<reference evidence="2" key="1">
    <citation type="journal article" date="2019" name="Int. J. Syst. Evol. Microbiol.">
        <title>The Global Catalogue of Microorganisms (GCM) 10K type strain sequencing project: providing services to taxonomists for standard genome sequencing and annotation.</title>
        <authorList>
            <consortium name="The Broad Institute Genomics Platform"/>
            <consortium name="The Broad Institute Genome Sequencing Center for Infectious Disease"/>
            <person name="Wu L."/>
            <person name="Ma J."/>
        </authorList>
    </citation>
    <scope>NUCLEOTIDE SEQUENCE [LARGE SCALE GENOMIC DNA]</scope>
    <source>
        <strain evidence="2">CGMCC 1.12942</strain>
    </source>
</reference>
<gene>
    <name evidence="1" type="ORF">ACFQNG_00570</name>
</gene>
<proteinExistence type="predicted"/>
<dbReference type="EMBL" id="JBHTBW010000003">
    <property type="protein sequence ID" value="MFC7439663.1"/>
    <property type="molecule type" value="Genomic_DNA"/>
</dbReference>
<dbReference type="Proteomes" id="UP001596500">
    <property type="component" value="Unassembled WGS sequence"/>
</dbReference>
<comment type="caution">
    <text evidence="1">The sequence shown here is derived from an EMBL/GenBank/DDBJ whole genome shotgun (WGS) entry which is preliminary data.</text>
</comment>
<evidence type="ECO:0000313" key="1">
    <source>
        <dbReference type="EMBL" id="MFC7439663.1"/>
    </source>
</evidence>
<organism evidence="1 2">
    <name type="scientific">Laceyella putida</name>
    <dbReference type="NCBI Taxonomy" id="110101"/>
    <lineage>
        <taxon>Bacteria</taxon>
        <taxon>Bacillati</taxon>
        <taxon>Bacillota</taxon>
        <taxon>Bacilli</taxon>
        <taxon>Bacillales</taxon>
        <taxon>Thermoactinomycetaceae</taxon>
        <taxon>Laceyella</taxon>
    </lineage>
</organism>